<dbReference type="SMART" id="SM00960">
    <property type="entry name" value="Robl_LC7"/>
    <property type="match status" value="1"/>
</dbReference>
<reference evidence="2 3" key="1">
    <citation type="submission" date="2017-10" db="EMBL/GenBank/DDBJ databases">
        <title>Sequencing the genomes of 1000 actinobacteria strains.</title>
        <authorList>
            <person name="Klenk H.-P."/>
        </authorList>
    </citation>
    <scope>NUCLEOTIDE SEQUENCE [LARGE SCALE GENOMIC DNA]</scope>
    <source>
        <strain evidence="2 3">DSM 18966</strain>
    </source>
</reference>
<evidence type="ECO:0000313" key="3">
    <source>
        <dbReference type="Proteomes" id="UP000225548"/>
    </source>
</evidence>
<proteinExistence type="predicted"/>
<dbReference type="AlphaFoldDB" id="A0A2A9E8Q3"/>
<evidence type="ECO:0000259" key="1">
    <source>
        <dbReference type="SMART" id="SM00960"/>
    </source>
</evidence>
<keyword evidence="3" id="KW-1185">Reference proteome</keyword>
<name>A0A2A9E8Q3_9MICO</name>
<dbReference type="OrthoDB" id="3727201at2"/>
<dbReference type="Gene3D" id="3.30.450.30">
    <property type="entry name" value="Dynein light chain 2a, cytoplasmic"/>
    <property type="match status" value="1"/>
</dbReference>
<gene>
    <name evidence="2" type="ORF">ATL42_2519</name>
</gene>
<dbReference type="Pfam" id="PF03259">
    <property type="entry name" value="Robl_LC7"/>
    <property type="match status" value="1"/>
</dbReference>
<feature type="domain" description="Roadblock/LAMTOR2" evidence="1">
    <location>
        <begin position="8"/>
        <end position="96"/>
    </location>
</feature>
<dbReference type="EMBL" id="PDJG01000001">
    <property type="protein sequence ID" value="PFG34602.1"/>
    <property type="molecule type" value="Genomic_DNA"/>
</dbReference>
<protein>
    <recommendedName>
        <fullName evidence="1">Roadblock/LAMTOR2 domain-containing protein</fullName>
    </recommendedName>
</protein>
<sequence>MLVKHHAMNVAKTLRRDIPGIRRVMVARTDGLSFHDDAPDQDEGPAAVAAATVLAVGYQAVGAFTLGALQVTTVRGPDGCVVVYPIDARHLLTVVTDPNVNLVLLDRVAQRLAAELAKADEGTGGSLFP</sequence>
<dbReference type="RefSeq" id="WP_098456547.1">
    <property type="nucleotide sequence ID" value="NZ_PDJG01000001.1"/>
</dbReference>
<dbReference type="InterPro" id="IPR004942">
    <property type="entry name" value="Roadblock/LAMTOR2_dom"/>
</dbReference>
<dbReference type="SUPFAM" id="SSF103196">
    <property type="entry name" value="Roadblock/LC7 domain"/>
    <property type="match status" value="1"/>
</dbReference>
<evidence type="ECO:0000313" key="2">
    <source>
        <dbReference type="EMBL" id="PFG34602.1"/>
    </source>
</evidence>
<dbReference type="Proteomes" id="UP000225548">
    <property type="component" value="Unassembled WGS sequence"/>
</dbReference>
<comment type="caution">
    <text evidence="2">The sequence shown here is derived from an EMBL/GenBank/DDBJ whole genome shotgun (WGS) entry which is preliminary data.</text>
</comment>
<organism evidence="2 3">
    <name type="scientific">Sanguibacter antarcticus</name>
    <dbReference type="NCBI Taxonomy" id="372484"/>
    <lineage>
        <taxon>Bacteria</taxon>
        <taxon>Bacillati</taxon>
        <taxon>Actinomycetota</taxon>
        <taxon>Actinomycetes</taxon>
        <taxon>Micrococcales</taxon>
        <taxon>Sanguibacteraceae</taxon>
        <taxon>Sanguibacter</taxon>
    </lineage>
</organism>
<accession>A0A2A9E8Q3</accession>